<organism evidence="1 2">
    <name type="scientific">Frankliniella fusca</name>
    <dbReference type="NCBI Taxonomy" id="407009"/>
    <lineage>
        <taxon>Eukaryota</taxon>
        <taxon>Metazoa</taxon>
        <taxon>Ecdysozoa</taxon>
        <taxon>Arthropoda</taxon>
        <taxon>Hexapoda</taxon>
        <taxon>Insecta</taxon>
        <taxon>Pterygota</taxon>
        <taxon>Neoptera</taxon>
        <taxon>Paraneoptera</taxon>
        <taxon>Thysanoptera</taxon>
        <taxon>Terebrantia</taxon>
        <taxon>Thripoidea</taxon>
        <taxon>Thripidae</taxon>
        <taxon>Frankliniella</taxon>
    </lineage>
</organism>
<evidence type="ECO:0000313" key="2">
    <source>
        <dbReference type="Proteomes" id="UP001219518"/>
    </source>
</evidence>
<reference evidence="1" key="1">
    <citation type="submission" date="2021-07" db="EMBL/GenBank/DDBJ databases">
        <authorList>
            <person name="Catto M.A."/>
            <person name="Jacobson A."/>
            <person name="Kennedy G."/>
            <person name="Labadie P."/>
            <person name="Hunt B.G."/>
            <person name="Srinivasan R."/>
        </authorList>
    </citation>
    <scope>NUCLEOTIDE SEQUENCE</scope>
    <source>
        <strain evidence="1">PL_HMW_Pooled</strain>
        <tissue evidence="1">Head</tissue>
    </source>
</reference>
<gene>
    <name evidence="1" type="ORF">KUF71_017661</name>
</gene>
<keyword evidence="2" id="KW-1185">Reference proteome</keyword>
<comment type="caution">
    <text evidence="1">The sequence shown here is derived from an EMBL/GenBank/DDBJ whole genome shotgun (WGS) entry which is preliminary data.</text>
</comment>
<protein>
    <submittedName>
        <fullName evidence="1">DNA ligase</fullName>
    </submittedName>
</protein>
<proteinExistence type="predicted"/>
<sequence>MRQAADPLHLRRVPQSFEELADLMGQNPNITATMDGEDNIFMAPVGPPGHRSIIFQSRRVAGMMQSATLNIRIVVPLVQVLMQSRKRVDYIAVLEALREALPQFRPELVIADFECAQMQAWVQVYSVPVHGCYWLFSRAVSILSRTMGLTHYLRLHPRAKSKVRSLLALPLLPQNLIMEGFMSLAFEAAEEAVYAVLHTIFVRVLQTWLVGFRFEMMSVFLADHRTNNVSESANRMLRLRTQVHHPNISLFLEAVRAMETNSYLDLLALEEHRNPGRPSRASAVNNDIFIVNYSQALVEGQINVRRFLHLASRRMLNIFREYQPL</sequence>
<accession>A0AAE1LRL9</accession>
<dbReference type="AlphaFoldDB" id="A0AAE1LRL9"/>
<evidence type="ECO:0000313" key="1">
    <source>
        <dbReference type="EMBL" id="KAK3929195.1"/>
    </source>
</evidence>
<name>A0AAE1LRL9_9NEOP</name>
<dbReference type="EMBL" id="JAHWGI010001382">
    <property type="protein sequence ID" value="KAK3929195.1"/>
    <property type="molecule type" value="Genomic_DNA"/>
</dbReference>
<dbReference type="Proteomes" id="UP001219518">
    <property type="component" value="Unassembled WGS sequence"/>
</dbReference>
<dbReference type="GO" id="GO:0016874">
    <property type="term" value="F:ligase activity"/>
    <property type="evidence" value="ECO:0007669"/>
    <property type="project" value="UniProtKB-KW"/>
</dbReference>
<keyword evidence="1" id="KW-0436">Ligase</keyword>
<reference evidence="1" key="2">
    <citation type="journal article" date="2023" name="BMC Genomics">
        <title>Pest status, molecular evolution, and epigenetic factors derived from the genome assembly of Frankliniella fusca, a thysanopteran phytovirus vector.</title>
        <authorList>
            <person name="Catto M.A."/>
            <person name="Labadie P.E."/>
            <person name="Jacobson A.L."/>
            <person name="Kennedy G.G."/>
            <person name="Srinivasan R."/>
            <person name="Hunt B.G."/>
        </authorList>
    </citation>
    <scope>NUCLEOTIDE SEQUENCE</scope>
    <source>
        <strain evidence="1">PL_HMW_Pooled</strain>
    </source>
</reference>